<comment type="caution">
    <text evidence="2">The sequence shown here is derived from an EMBL/GenBank/DDBJ whole genome shotgun (WGS) entry which is preliminary data.</text>
</comment>
<dbReference type="VEuPathDB" id="FungiDB:PSHT_01452"/>
<accession>A0A2S4VRP5</accession>
<dbReference type="AlphaFoldDB" id="A0A2S4VRP5"/>
<dbReference type="Proteomes" id="UP000239156">
    <property type="component" value="Unassembled WGS sequence"/>
</dbReference>
<keyword evidence="3" id="KW-1185">Reference proteome</keyword>
<feature type="compositionally biased region" description="Basic and acidic residues" evidence="1">
    <location>
        <begin position="17"/>
        <end position="26"/>
    </location>
</feature>
<feature type="region of interest" description="Disordered" evidence="1">
    <location>
        <begin position="1"/>
        <end position="26"/>
    </location>
</feature>
<organism evidence="2 3">
    <name type="scientific">Puccinia striiformis</name>
    <dbReference type="NCBI Taxonomy" id="27350"/>
    <lineage>
        <taxon>Eukaryota</taxon>
        <taxon>Fungi</taxon>
        <taxon>Dikarya</taxon>
        <taxon>Basidiomycota</taxon>
        <taxon>Pucciniomycotina</taxon>
        <taxon>Pucciniomycetes</taxon>
        <taxon>Pucciniales</taxon>
        <taxon>Pucciniaceae</taxon>
        <taxon>Puccinia</taxon>
    </lineage>
</organism>
<dbReference type="EMBL" id="PKSL01000033">
    <property type="protein sequence ID" value="POW12197.1"/>
    <property type="molecule type" value="Genomic_DNA"/>
</dbReference>
<sequence length="251" mass="29800">MNFKLSSIIEPIEEPDKDNPPHMEPKPMIKEHIAKEESHEHKIPQQCAPIRNLEPTNPITEDWEVTFPKLDHGLIDLDLRRELWRGIPKTTEWEVFSGQMPYNHELWIKQIDVYAKDYLMLDAMVVSRLTTCMSGSAKLWYISHRVGNENKTWAWWKNAIENKYGTESWKRKLREEFDADRFHLNNPKIHEWFTTQKERLRGFSPELSNYIICQKILKQCPGPLIHAVKSRYKKPDEKMTFEEMVIIVEGS</sequence>
<evidence type="ECO:0000256" key="1">
    <source>
        <dbReference type="SAM" id="MobiDB-lite"/>
    </source>
</evidence>
<evidence type="ECO:0000313" key="2">
    <source>
        <dbReference type="EMBL" id="POW12197.1"/>
    </source>
</evidence>
<gene>
    <name evidence="2" type="ORF">PSTT_04747</name>
</gene>
<protein>
    <submittedName>
        <fullName evidence="2">Uncharacterized protein</fullName>
    </submittedName>
</protein>
<name>A0A2S4VRP5_9BASI</name>
<evidence type="ECO:0000313" key="3">
    <source>
        <dbReference type="Proteomes" id="UP000239156"/>
    </source>
</evidence>
<reference evidence="2" key="1">
    <citation type="submission" date="2017-12" db="EMBL/GenBank/DDBJ databases">
        <title>Gene loss provides genomic basis for host adaptation in cereal stripe rust fungi.</title>
        <authorList>
            <person name="Xia C."/>
        </authorList>
    </citation>
    <scope>NUCLEOTIDE SEQUENCE [LARGE SCALE GENOMIC DNA]</scope>
    <source>
        <strain evidence="2">93-210</strain>
    </source>
</reference>
<dbReference type="VEuPathDB" id="FungiDB:PSTT_04747"/>
<proteinExistence type="predicted"/>